<reference evidence="1 2" key="1">
    <citation type="submission" date="2019-01" db="EMBL/GenBank/DDBJ databases">
        <title>Draft genome sequence of heavy metal resistant Bacillus cereus NWUAB01.</title>
        <authorList>
            <person name="Babalola O."/>
            <person name="Aremu B.R."/>
            <person name="Ayangbenro A.S."/>
        </authorList>
    </citation>
    <scope>NUCLEOTIDE SEQUENCE [LARGE SCALE GENOMIC DNA]</scope>
    <source>
        <strain evidence="1 2">NWUAB01</strain>
    </source>
</reference>
<dbReference type="EMBL" id="QNGD03000014">
    <property type="protein sequence ID" value="RWQ71120.1"/>
    <property type="molecule type" value="Genomic_DNA"/>
</dbReference>
<organism evidence="1 2">
    <name type="scientific">Bacillus cereus</name>
    <dbReference type="NCBI Taxonomy" id="1396"/>
    <lineage>
        <taxon>Bacteria</taxon>
        <taxon>Bacillati</taxon>
        <taxon>Bacillota</taxon>
        <taxon>Bacilli</taxon>
        <taxon>Bacillales</taxon>
        <taxon>Bacillaceae</taxon>
        <taxon>Bacillus</taxon>
        <taxon>Bacillus cereus group</taxon>
    </lineage>
</organism>
<name>A0A9X8NTS3_BACCE</name>
<sequence length="74" mass="8865">MIKKESLKIYQKEKFIFIISVFNRMRNAINYSSVDYDSIEQKLTFKGEEKITENYLIEFAEENYVACNSLNSYM</sequence>
<evidence type="ECO:0000313" key="1">
    <source>
        <dbReference type="EMBL" id="RWQ71120.1"/>
    </source>
</evidence>
<protein>
    <submittedName>
        <fullName evidence="1">Uncharacterized protein</fullName>
    </submittedName>
</protein>
<comment type="caution">
    <text evidence="1">The sequence shown here is derived from an EMBL/GenBank/DDBJ whole genome shotgun (WGS) entry which is preliminary data.</text>
</comment>
<dbReference type="Proteomes" id="UP000253597">
    <property type="component" value="Unassembled WGS sequence"/>
</dbReference>
<accession>A0A9X8NTS3</accession>
<dbReference type="AlphaFoldDB" id="A0A9X8NTS3"/>
<evidence type="ECO:0000313" key="2">
    <source>
        <dbReference type="Proteomes" id="UP000253597"/>
    </source>
</evidence>
<proteinExistence type="predicted"/>
<gene>
    <name evidence="1" type="ORF">DR116_0025040</name>
</gene>